<dbReference type="SUPFAM" id="SSF102400">
    <property type="entry name" value="DNA polymerase III chi subunit"/>
    <property type="match status" value="1"/>
</dbReference>
<dbReference type="InterPro" id="IPR007459">
    <property type="entry name" value="DNA_pol3_chi"/>
</dbReference>
<dbReference type="InterPro" id="IPR036768">
    <property type="entry name" value="PolIII_chi_sf"/>
</dbReference>
<dbReference type="OrthoDB" id="5297568at2"/>
<dbReference type="EMBL" id="QPJY01000002">
    <property type="protein sequence ID" value="RCX31932.1"/>
    <property type="molecule type" value="Genomic_DNA"/>
</dbReference>
<accession>A0A369CD19</accession>
<evidence type="ECO:0000313" key="1">
    <source>
        <dbReference type="EMBL" id="RCX31932.1"/>
    </source>
</evidence>
<dbReference type="PANTHER" id="PTHR38767:SF1">
    <property type="entry name" value="DNA POLYMERASE III SUBUNIT CHI"/>
    <property type="match status" value="1"/>
</dbReference>
<dbReference type="RefSeq" id="WP_114278763.1">
    <property type="nucleotide sequence ID" value="NZ_QPJY01000002.1"/>
</dbReference>
<dbReference type="Pfam" id="PF04364">
    <property type="entry name" value="DNA_pol3_chi"/>
    <property type="match status" value="1"/>
</dbReference>
<dbReference type="PANTHER" id="PTHR38767">
    <property type="entry name" value="DNA POLYMERASE III SUBUNIT CHI"/>
    <property type="match status" value="1"/>
</dbReference>
<organism evidence="1 2">
    <name type="scientific">Thioalbus denitrificans</name>
    <dbReference type="NCBI Taxonomy" id="547122"/>
    <lineage>
        <taxon>Bacteria</taxon>
        <taxon>Pseudomonadati</taxon>
        <taxon>Pseudomonadota</taxon>
        <taxon>Gammaproteobacteria</taxon>
        <taxon>Chromatiales</taxon>
        <taxon>Ectothiorhodospiraceae</taxon>
        <taxon>Thioalbus</taxon>
    </lineage>
</organism>
<evidence type="ECO:0000313" key="2">
    <source>
        <dbReference type="Proteomes" id="UP000252707"/>
    </source>
</evidence>
<dbReference type="Gene3D" id="3.40.50.10110">
    <property type="entry name" value="DNA polymerase III subunit chi"/>
    <property type="match status" value="1"/>
</dbReference>
<dbReference type="AlphaFoldDB" id="A0A369CD19"/>
<comment type="caution">
    <text evidence="1">The sequence shown here is derived from an EMBL/GenBank/DDBJ whole genome shotgun (WGS) entry which is preliminary data.</text>
</comment>
<dbReference type="GO" id="GO:0003887">
    <property type="term" value="F:DNA-directed DNA polymerase activity"/>
    <property type="evidence" value="ECO:0007669"/>
    <property type="project" value="InterPro"/>
</dbReference>
<reference evidence="1 2" key="1">
    <citation type="submission" date="2018-07" db="EMBL/GenBank/DDBJ databases">
        <title>Genomic Encyclopedia of Type Strains, Phase IV (KMG-IV): sequencing the most valuable type-strain genomes for metagenomic binning, comparative biology and taxonomic classification.</title>
        <authorList>
            <person name="Goeker M."/>
        </authorList>
    </citation>
    <scope>NUCLEOTIDE SEQUENCE [LARGE SCALE GENOMIC DNA]</scope>
    <source>
        <strain evidence="1 2">DSM 26407</strain>
    </source>
</reference>
<dbReference type="GO" id="GO:0003677">
    <property type="term" value="F:DNA binding"/>
    <property type="evidence" value="ECO:0007669"/>
    <property type="project" value="InterPro"/>
</dbReference>
<dbReference type="Proteomes" id="UP000252707">
    <property type="component" value="Unassembled WGS sequence"/>
</dbReference>
<dbReference type="GO" id="GO:0032298">
    <property type="term" value="P:positive regulation of DNA-templated DNA replication initiation"/>
    <property type="evidence" value="ECO:0007669"/>
    <property type="project" value="TreeGrafter"/>
</dbReference>
<proteinExistence type="predicted"/>
<name>A0A369CD19_9GAMM</name>
<keyword evidence="2" id="KW-1185">Reference proteome</keyword>
<sequence length="145" mass="16816">MTRVDFYILSEPRREVRARFACRVVEKAYGRGYRIHLHAGSGDEAQALDDLLWTWRQDSFLPHRLLAGGNGPELIRIGHGEETWPAADVLVNLAPEVPAFFSGYPRVVEIVTQDPETTRLGREHYRFYRERGYPLNTHDLREKQP</sequence>
<gene>
    <name evidence="1" type="ORF">DFQ59_102280</name>
</gene>
<protein>
    <submittedName>
        <fullName evidence="1">DNA polymerase III chi subunit</fullName>
    </submittedName>
</protein>
<dbReference type="GO" id="GO:0006260">
    <property type="term" value="P:DNA replication"/>
    <property type="evidence" value="ECO:0007669"/>
    <property type="project" value="InterPro"/>
</dbReference>